<dbReference type="EMBL" id="JAIZAY010000018">
    <property type="protein sequence ID" value="KAJ8025038.1"/>
    <property type="molecule type" value="Genomic_DNA"/>
</dbReference>
<accession>A0A9Q1BGP3</accession>
<dbReference type="PANTHER" id="PTHR45695">
    <property type="entry name" value="LEUCOKININ RECEPTOR-RELATED"/>
    <property type="match status" value="1"/>
</dbReference>
<evidence type="ECO:0000256" key="8">
    <source>
        <dbReference type="ARBA" id="ARBA00023170"/>
    </source>
</evidence>
<name>A0A9Q1BGP3_HOLLE</name>
<evidence type="ECO:0000256" key="9">
    <source>
        <dbReference type="ARBA" id="ARBA00023180"/>
    </source>
</evidence>
<dbReference type="SUPFAM" id="SSF81321">
    <property type="entry name" value="Family A G protein-coupled receptor-like"/>
    <property type="match status" value="1"/>
</dbReference>
<gene>
    <name evidence="14" type="ORF">HOLleu_35127</name>
</gene>
<feature type="domain" description="G-protein coupled receptors family 1 profile" evidence="13">
    <location>
        <begin position="49"/>
        <end position="306"/>
    </location>
</feature>
<keyword evidence="6 12" id="KW-0472">Membrane</keyword>
<feature type="transmembrane region" description="Helical" evidence="12">
    <location>
        <begin position="195"/>
        <end position="220"/>
    </location>
</feature>
<keyword evidence="2" id="KW-1003">Cell membrane</keyword>
<evidence type="ECO:0000256" key="10">
    <source>
        <dbReference type="ARBA" id="ARBA00023224"/>
    </source>
</evidence>
<evidence type="ECO:0000259" key="13">
    <source>
        <dbReference type="PROSITE" id="PS50262"/>
    </source>
</evidence>
<evidence type="ECO:0000256" key="12">
    <source>
        <dbReference type="SAM" id="Phobius"/>
    </source>
</evidence>
<evidence type="ECO:0000313" key="14">
    <source>
        <dbReference type="EMBL" id="KAJ8025038.1"/>
    </source>
</evidence>
<feature type="transmembrane region" description="Helical" evidence="12">
    <location>
        <begin position="67"/>
        <end position="90"/>
    </location>
</feature>
<feature type="transmembrane region" description="Helical" evidence="12">
    <location>
        <begin position="248"/>
        <end position="266"/>
    </location>
</feature>
<dbReference type="PRINTS" id="PR00237">
    <property type="entry name" value="GPCRRHODOPSN"/>
</dbReference>
<keyword evidence="4 12" id="KW-1133">Transmembrane helix</keyword>
<feature type="transmembrane region" description="Helical" evidence="12">
    <location>
        <begin position="149"/>
        <end position="170"/>
    </location>
</feature>
<evidence type="ECO:0000256" key="3">
    <source>
        <dbReference type="ARBA" id="ARBA00022692"/>
    </source>
</evidence>
<dbReference type="InterPro" id="IPR017452">
    <property type="entry name" value="GPCR_Rhodpsn_7TM"/>
</dbReference>
<comment type="caution">
    <text evidence="14">The sequence shown here is derived from an EMBL/GenBank/DDBJ whole genome shotgun (WGS) entry which is preliminary data.</text>
</comment>
<keyword evidence="7" id="KW-1015">Disulfide bond</keyword>
<keyword evidence="5 11" id="KW-0297">G-protein coupled receptor</keyword>
<dbReference type="Gene3D" id="1.20.1070.10">
    <property type="entry name" value="Rhodopsin 7-helix transmembrane proteins"/>
    <property type="match status" value="1"/>
</dbReference>
<dbReference type="PROSITE" id="PS00237">
    <property type="entry name" value="G_PROTEIN_RECEP_F1_1"/>
    <property type="match status" value="1"/>
</dbReference>
<dbReference type="OrthoDB" id="2132067at2759"/>
<evidence type="ECO:0000256" key="4">
    <source>
        <dbReference type="ARBA" id="ARBA00022989"/>
    </source>
</evidence>
<dbReference type="Pfam" id="PF00001">
    <property type="entry name" value="7tm_1"/>
    <property type="match status" value="1"/>
</dbReference>
<keyword evidence="9" id="KW-0325">Glycoprotein</keyword>
<keyword evidence="3 11" id="KW-0812">Transmembrane</keyword>
<keyword evidence="10 11" id="KW-0807">Transducer</keyword>
<dbReference type="PANTHER" id="PTHR45695:SF23">
    <property type="entry name" value="GALANIN-LIKE G-PROTEIN COUPLED RECEPTOR NPR-9"/>
    <property type="match status" value="1"/>
</dbReference>
<dbReference type="AlphaFoldDB" id="A0A9Q1BGP3"/>
<feature type="transmembrane region" description="Helical" evidence="12">
    <location>
        <begin position="286"/>
        <end position="309"/>
    </location>
</feature>
<protein>
    <submittedName>
        <fullName evidence="14">G-protein coupled receptor 54</fullName>
    </submittedName>
</protein>
<comment type="subcellular location">
    <subcellularLocation>
        <location evidence="1">Cell membrane</location>
        <topology evidence="1">Multi-pass membrane protein</topology>
    </subcellularLocation>
</comment>
<feature type="transmembrane region" description="Helical" evidence="12">
    <location>
        <begin position="110"/>
        <end position="128"/>
    </location>
</feature>
<comment type="similarity">
    <text evidence="11">Belongs to the G-protein coupled receptor 1 family.</text>
</comment>
<keyword evidence="15" id="KW-1185">Reference proteome</keyword>
<evidence type="ECO:0000256" key="1">
    <source>
        <dbReference type="ARBA" id="ARBA00004651"/>
    </source>
</evidence>
<evidence type="ECO:0000313" key="15">
    <source>
        <dbReference type="Proteomes" id="UP001152320"/>
    </source>
</evidence>
<dbReference type="InterPro" id="IPR000405">
    <property type="entry name" value="Galanin_rcpt"/>
</dbReference>
<sequence>MYRMNITDSTTDVPEEQFVVDLALMRAINLCRWLVPFIFGIIAFLGIVGNFLVIFTVCRQRAHRAVTYYYIVNLAVTDLAFLLCCVPFTATEYALPSWIFGTLLCKFSGFMKQVTGLATCTTLTAMTIDRYRAIVHPFRSLQSRTAKSAVIVSLGIWIGSSMYSLPYLIYKDTIFVETYNVTYCGARWPSQNFEFYYHLGTFFVVYFIPLAIIGICYAILLQKLWGFSFNERESGEARARMMQRKKHITLMILIVVLVFAGSWLPLHVVHLWRLLGELQQNTATYYLRTFSLCLAYSNSCVNPIVYAFVGGKFRERFLYACPGFCRLKIMKQDTMHLGHMSKVRTGSVLETTKRTKLLNSSDNTDGGKDGNCVN</sequence>
<dbReference type="GO" id="GO:0004930">
    <property type="term" value="F:G protein-coupled receptor activity"/>
    <property type="evidence" value="ECO:0007669"/>
    <property type="project" value="UniProtKB-KW"/>
</dbReference>
<dbReference type="PROSITE" id="PS50262">
    <property type="entry name" value="G_PROTEIN_RECEP_F1_2"/>
    <property type="match status" value="1"/>
</dbReference>
<dbReference type="InterPro" id="IPR000276">
    <property type="entry name" value="GPCR_Rhodpsn"/>
</dbReference>
<reference evidence="14" key="1">
    <citation type="submission" date="2021-10" db="EMBL/GenBank/DDBJ databases">
        <title>Tropical sea cucumber genome reveals ecological adaptation and Cuvierian tubules defense mechanism.</title>
        <authorList>
            <person name="Chen T."/>
        </authorList>
    </citation>
    <scope>NUCLEOTIDE SEQUENCE</scope>
    <source>
        <strain evidence="14">Nanhai2018</strain>
        <tissue evidence="14">Muscle</tissue>
    </source>
</reference>
<evidence type="ECO:0000256" key="6">
    <source>
        <dbReference type="ARBA" id="ARBA00023136"/>
    </source>
</evidence>
<feature type="transmembrane region" description="Helical" evidence="12">
    <location>
        <begin position="33"/>
        <end position="55"/>
    </location>
</feature>
<proteinExistence type="inferred from homology"/>
<evidence type="ECO:0000256" key="7">
    <source>
        <dbReference type="ARBA" id="ARBA00023157"/>
    </source>
</evidence>
<keyword evidence="8 11" id="KW-0675">Receptor</keyword>
<dbReference type="PRINTS" id="PR00663">
    <property type="entry name" value="GALANINR"/>
</dbReference>
<evidence type="ECO:0000256" key="5">
    <source>
        <dbReference type="ARBA" id="ARBA00023040"/>
    </source>
</evidence>
<evidence type="ECO:0000256" key="11">
    <source>
        <dbReference type="RuleBase" id="RU000688"/>
    </source>
</evidence>
<organism evidence="14 15">
    <name type="scientific">Holothuria leucospilota</name>
    <name type="common">Black long sea cucumber</name>
    <name type="synonym">Mertensiothuria leucospilota</name>
    <dbReference type="NCBI Taxonomy" id="206669"/>
    <lineage>
        <taxon>Eukaryota</taxon>
        <taxon>Metazoa</taxon>
        <taxon>Echinodermata</taxon>
        <taxon>Eleutherozoa</taxon>
        <taxon>Echinozoa</taxon>
        <taxon>Holothuroidea</taxon>
        <taxon>Aspidochirotacea</taxon>
        <taxon>Aspidochirotida</taxon>
        <taxon>Holothuriidae</taxon>
        <taxon>Holothuria</taxon>
    </lineage>
</organism>
<evidence type="ECO:0000256" key="2">
    <source>
        <dbReference type="ARBA" id="ARBA00022475"/>
    </source>
</evidence>
<dbReference type="GO" id="GO:0005886">
    <property type="term" value="C:plasma membrane"/>
    <property type="evidence" value="ECO:0007669"/>
    <property type="project" value="UniProtKB-SubCell"/>
</dbReference>
<dbReference type="Proteomes" id="UP001152320">
    <property type="component" value="Chromosome 18"/>
</dbReference>